<accession>M8A7L4</accession>
<evidence type="ECO:0000313" key="1">
    <source>
        <dbReference type="EMBL" id="EMS68452.1"/>
    </source>
</evidence>
<reference evidence="1" key="1">
    <citation type="journal article" date="2013" name="Nature">
        <title>Draft genome of the wheat A-genome progenitor Triticum urartu.</title>
        <authorList>
            <person name="Ling H.Q."/>
            <person name="Zhao S."/>
            <person name="Liu D."/>
            <person name="Wang J."/>
            <person name="Sun H."/>
            <person name="Zhang C."/>
            <person name="Fan H."/>
            <person name="Li D."/>
            <person name="Dong L."/>
            <person name="Tao Y."/>
            <person name="Gao C."/>
            <person name="Wu H."/>
            <person name="Li Y."/>
            <person name="Cui Y."/>
            <person name="Guo X."/>
            <person name="Zheng S."/>
            <person name="Wang B."/>
            <person name="Yu K."/>
            <person name="Liang Q."/>
            <person name="Yang W."/>
            <person name="Lou X."/>
            <person name="Chen J."/>
            <person name="Feng M."/>
            <person name="Jian J."/>
            <person name="Zhang X."/>
            <person name="Luo G."/>
            <person name="Jiang Y."/>
            <person name="Liu J."/>
            <person name="Wang Z."/>
            <person name="Sha Y."/>
            <person name="Zhang B."/>
            <person name="Wu H."/>
            <person name="Tang D."/>
            <person name="Shen Q."/>
            <person name="Xue P."/>
            <person name="Zou S."/>
            <person name="Wang X."/>
            <person name="Liu X."/>
            <person name="Wang F."/>
            <person name="Yang Y."/>
            <person name="An X."/>
            <person name="Dong Z."/>
            <person name="Zhang K."/>
            <person name="Zhang X."/>
            <person name="Luo M.C."/>
            <person name="Dvorak J."/>
            <person name="Tong Y."/>
            <person name="Wang J."/>
            <person name="Yang H."/>
            <person name="Li Z."/>
            <person name="Wang D."/>
            <person name="Zhang A."/>
            <person name="Wang J."/>
        </authorList>
    </citation>
    <scope>NUCLEOTIDE SEQUENCE</scope>
</reference>
<sequence length="61" mass="6404">MADSELYCEVVRADPPSRVLVPATLASESGANDNNHDTDATAMAAMTATSWSRHSVPTVKG</sequence>
<organism evidence="1">
    <name type="scientific">Triticum urartu</name>
    <name type="common">Red wild einkorn</name>
    <name type="synonym">Crithodium urartu</name>
    <dbReference type="NCBI Taxonomy" id="4572"/>
    <lineage>
        <taxon>Eukaryota</taxon>
        <taxon>Viridiplantae</taxon>
        <taxon>Streptophyta</taxon>
        <taxon>Embryophyta</taxon>
        <taxon>Tracheophyta</taxon>
        <taxon>Spermatophyta</taxon>
        <taxon>Magnoliopsida</taxon>
        <taxon>Liliopsida</taxon>
        <taxon>Poales</taxon>
        <taxon>Poaceae</taxon>
        <taxon>BOP clade</taxon>
        <taxon>Pooideae</taxon>
        <taxon>Triticodae</taxon>
        <taxon>Triticeae</taxon>
        <taxon>Triticinae</taxon>
        <taxon>Triticum</taxon>
    </lineage>
</organism>
<proteinExistence type="predicted"/>
<dbReference type="AlphaFoldDB" id="M8A7L4"/>
<name>M8A7L4_TRIUA</name>
<dbReference type="EMBL" id="KD005845">
    <property type="protein sequence ID" value="EMS68452.1"/>
    <property type="molecule type" value="Genomic_DNA"/>
</dbReference>
<gene>
    <name evidence="1" type="ORF">TRIUR3_25061</name>
</gene>
<protein>
    <submittedName>
        <fullName evidence="1">Uncharacterized protein</fullName>
    </submittedName>
</protein>